<dbReference type="STRING" id="1890364.A0A2P6N1X1"/>
<evidence type="ECO:0000313" key="2">
    <source>
        <dbReference type="EMBL" id="PRP77931.1"/>
    </source>
</evidence>
<feature type="transmembrane region" description="Helical" evidence="1">
    <location>
        <begin position="50"/>
        <end position="73"/>
    </location>
</feature>
<reference evidence="2 3" key="1">
    <citation type="journal article" date="2018" name="Genome Biol. Evol.">
        <title>Multiple Roots of Fruiting Body Formation in Amoebozoa.</title>
        <authorList>
            <person name="Hillmann F."/>
            <person name="Forbes G."/>
            <person name="Novohradska S."/>
            <person name="Ferling I."/>
            <person name="Riege K."/>
            <person name="Groth M."/>
            <person name="Westermann M."/>
            <person name="Marz M."/>
            <person name="Spaller T."/>
            <person name="Winckler T."/>
            <person name="Schaap P."/>
            <person name="Glockner G."/>
        </authorList>
    </citation>
    <scope>NUCLEOTIDE SEQUENCE [LARGE SCALE GENOMIC DNA]</scope>
    <source>
        <strain evidence="2 3">Jena</strain>
    </source>
</reference>
<evidence type="ECO:0008006" key="4">
    <source>
        <dbReference type="Google" id="ProtNLM"/>
    </source>
</evidence>
<keyword evidence="1" id="KW-0812">Transmembrane</keyword>
<accession>A0A2P6N1X1</accession>
<dbReference type="AlphaFoldDB" id="A0A2P6N1X1"/>
<gene>
    <name evidence="2" type="ORF">PROFUN_08465</name>
</gene>
<dbReference type="OrthoDB" id="5673at2759"/>
<comment type="caution">
    <text evidence="2">The sequence shown here is derived from an EMBL/GenBank/DDBJ whole genome shotgun (WGS) entry which is preliminary data.</text>
</comment>
<organism evidence="2 3">
    <name type="scientific">Planoprotostelium fungivorum</name>
    <dbReference type="NCBI Taxonomy" id="1890364"/>
    <lineage>
        <taxon>Eukaryota</taxon>
        <taxon>Amoebozoa</taxon>
        <taxon>Evosea</taxon>
        <taxon>Variosea</taxon>
        <taxon>Cavosteliida</taxon>
        <taxon>Cavosteliaceae</taxon>
        <taxon>Planoprotostelium</taxon>
    </lineage>
</organism>
<proteinExistence type="predicted"/>
<name>A0A2P6N1X1_9EUKA</name>
<feature type="transmembrane region" description="Helical" evidence="1">
    <location>
        <begin position="141"/>
        <end position="161"/>
    </location>
</feature>
<evidence type="ECO:0000313" key="3">
    <source>
        <dbReference type="Proteomes" id="UP000241769"/>
    </source>
</evidence>
<evidence type="ECO:0000256" key="1">
    <source>
        <dbReference type="SAM" id="Phobius"/>
    </source>
</evidence>
<feature type="transmembrane region" description="Helical" evidence="1">
    <location>
        <begin position="85"/>
        <end position="103"/>
    </location>
</feature>
<sequence>MAFFHDLFVTIIAGILLAGVLLRSLDYLSKINVLSSFAALWPFYSNDETAPWLAAILPAAIGGKFLLIGLGLVKVSRTGNYKEVLYGPTSYGIIHVLCTIAYWRRSHIGIHSLLILCIGDGVAGLFGRQTKQRLPWNHEKTVGGTLAFFICSFMGFIRHSASELMFSMFFNALACSIVESLPYQQDLDNITTVLTSLFLSHWLTPH</sequence>
<dbReference type="Proteomes" id="UP000241769">
    <property type="component" value="Unassembled WGS sequence"/>
</dbReference>
<dbReference type="EMBL" id="MDYQ01000250">
    <property type="protein sequence ID" value="PRP77931.1"/>
    <property type="molecule type" value="Genomic_DNA"/>
</dbReference>
<feature type="transmembrane region" description="Helical" evidence="1">
    <location>
        <begin position="7"/>
        <end position="25"/>
    </location>
</feature>
<feature type="transmembrane region" description="Helical" evidence="1">
    <location>
        <begin position="109"/>
        <end position="129"/>
    </location>
</feature>
<keyword evidence="1" id="KW-0472">Membrane</keyword>
<dbReference type="InParanoid" id="A0A2P6N1X1"/>
<protein>
    <recommendedName>
        <fullName evidence="4">Dolichol kinase</fullName>
    </recommendedName>
</protein>
<keyword evidence="1" id="KW-1133">Transmembrane helix</keyword>
<keyword evidence="3" id="KW-1185">Reference proteome</keyword>